<feature type="domain" description="CARD" evidence="1">
    <location>
        <begin position="1"/>
        <end position="89"/>
    </location>
</feature>
<protein>
    <recommendedName>
        <fullName evidence="1">CARD domain-containing protein</fullName>
    </recommendedName>
</protein>
<dbReference type="GeneTree" id="ENSGT01120000272655"/>
<evidence type="ECO:0000259" key="1">
    <source>
        <dbReference type="PROSITE" id="PS50209"/>
    </source>
</evidence>
<dbReference type="PANTHER" id="PTHR47901:SF3">
    <property type="entry name" value="CASPASE-1"/>
    <property type="match status" value="1"/>
</dbReference>
<dbReference type="Ensembl" id="ENSSPAT00000014330.1">
    <property type="protein sequence ID" value="ENSSPAP00000014089.1"/>
    <property type="gene ID" value="ENSSPAG00000010657.1"/>
</dbReference>
<dbReference type="GO" id="GO:0072559">
    <property type="term" value="C:NLRP3 inflammasome complex"/>
    <property type="evidence" value="ECO:0007669"/>
    <property type="project" value="TreeGrafter"/>
</dbReference>
<dbReference type="InterPro" id="IPR002398">
    <property type="entry name" value="Pept_C14"/>
</dbReference>
<dbReference type="GO" id="GO:0050727">
    <property type="term" value="P:regulation of inflammatory response"/>
    <property type="evidence" value="ECO:0007669"/>
    <property type="project" value="TreeGrafter"/>
</dbReference>
<dbReference type="Pfam" id="PF00619">
    <property type="entry name" value="CARD"/>
    <property type="match status" value="1"/>
</dbReference>
<dbReference type="InterPro" id="IPR001315">
    <property type="entry name" value="CARD"/>
</dbReference>
<dbReference type="GO" id="GO:0097169">
    <property type="term" value="C:AIM2 inflammasome complex"/>
    <property type="evidence" value="ECO:0007669"/>
    <property type="project" value="TreeGrafter"/>
</dbReference>
<organism evidence="2">
    <name type="scientific">Stegastes partitus</name>
    <name type="common">bicolor damselfish</name>
    <dbReference type="NCBI Taxonomy" id="144197"/>
    <lineage>
        <taxon>Eukaryota</taxon>
        <taxon>Metazoa</taxon>
        <taxon>Chordata</taxon>
        <taxon>Craniata</taxon>
        <taxon>Vertebrata</taxon>
        <taxon>Euteleostomi</taxon>
        <taxon>Actinopterygii</taxon>
        <taxon>Neopterygii</taxon>
        <taxon>Teleostei</taxon>
        <taxon>Neoteleostei</taxon>
        <taxon>Acanthomorphata</taxon>
        <taxon>Ovalentaria</taxon>
        <taxon>Pomacentridae</taxon>
        <taxon>Stegastes</taxon>
    </lineage>
</organism>
<dbReference type="AlphaFoldDB" id="A0A3B5A866"/>
<dbReference type="GO" id="GO:0004197">
    <property type="term" value="F:cysteine-type endopeptidase activity"/>
    <property type="evidence" value="ECO:0007669"/>
    <property type="project" value="InterPro"/>
</dbReference>
<accession>A0A3B5A866</accession>
<dbReference type="SUPFAM" id="SSF47986">
    <property type="entry name" value="DEATH domain"/>
    <property type="match status" value="1"/>
</dbReference>
<dbReference type="STRING" id="144197.ENSSPAP00000014089"/>
<dbReference type="PANTHER" id="PTHR47901">
    <property type="entry name" value="CASPASE RECRUITMENT DOMAIN-CONTAINING PROTEIN 18"/>
    <property type="match status" value="1"/>
</dbReference>
<dbReference type="PROSITE" id="PS50209">
    <property type="entry name" value="CARD"/>
    <property type="match status" value="1"/>
</dbReference>
<dbReference type="GO" id="GO:0072557">
    <property type="term" value="C:IPAF inflammasome complex"/>
    <property type="evidence" value="ECO:0007669"/>
    <property type="project" value="TreeGrafter"/>
</dbReference>
<proteinExistence type="predicted"/>
<dbReference type="SMART" id="SM00114">
    <property type="entry name" value="CARD"/>
    <property type="match status" value="1"/>
</dbReference>
<dbReference type="Gene3D" id="1.10.533.10">
    <property type="entry name" value="Death Domain, Fas"/>
    <property type="match status" value="1"/>
</dbReference>
<reference evidence="2" key="1">
    <citation type="submission" date="2023-09" db="UniProtKB">
        <authorList>
            <consortium name="Ensembl"/>
        </authorList>
    </citation>
    <scope>IDENTIFICATION</scope>
</reference>
<evidence type="ECO:0000313" key="2">
    <source>
        <dbReference type="Ensembl" id="ENSSPAP00000014089.1"/>
    </source>
</evidence>
<dbReference type="GO" id="GO:0042981">
    <property type="term" value="P:regulation of apoptotic process"/>
    <property type="evidence" value="ECO:0007669"/>
    <property type="project" value="InterPro"/>
</dbReference>
<name>A0A3B5A866_9TELE</name>
<sequence length="91" mass="10569">MEEKKLFSVRKEFINRVSTSVLKDLLDVLLQERVINSGEMEDIQAMPRTEKASALIDMVLRKGQLACKILIDAFCKQDPFLSEWLQLKTQR</sequence>
<dbReference type="InterPro" id="IPR011029">
    <property type="entry name" value="DEATH-like_dom_sf"/>
</dbReference>
<dbReference type="GO" id="GO:0006508">
    <property type="term" value="P:proteolysis"/>
    <property type="evidence" value="ECO:0007669"/>
    <property type="project" value="InterPro"/>
</dbReference>